<evidence type="ECO:0000313" key="4">
    <source>
        <dbReference type="WBParaSite" id="HPBE_0000405001-mRNA-1"/>
    </source>
</evidence>
<sequence>MTSVGAIFPAPLDIEPDVQGMSDAVSSQYGRFQDPCTIRHRPNPNPSTLGCQLRCTWQNYAQPSVKDRQQVFLTLVCNSCSPEVDNEAYANYMEDMKLEETLLSTEAVITTLRTRLEEVASLTKNQPGSGLDDVSTEQPPYNGDDTREPQYPHRTSKDFRTVLPILDLVKGKFPLEIQQKLHDLEFQAGTDFDLFQVMHHLDNIIVSREKYEDSTTLCHRDSNADVSGVVTHAITVPIQSADDVEETTTKCYARIDHTEANLLRIEIALGRARSEPAATIGTAPRGIATHRGAHFKIEPRTTTATIVAQLETGDVHPVALSRNM</sequence>
<accession>A0A3P8AF53</accession>
<organism evidence="3 4">
    <name type="scientific">Heligmosomoides polygyrus</name>
    <name type="common">Parasitic roundworm</name>
    <dbReference type="NCBI Taxonomy" id="6339"/>
    <lineage>
        <taxon>Eukaryota</taxon>
        <taxon>Metazoa</taxon>
        <taxon>Ecdysozoa</taxon>
        <taxon>Nematoda</taxon>
        <taxon>Chromadorea</taxon>
        <taxon>Rhabditida</taxon>
        <taxon>Rhabditina</taxon>
        <taxon>Rhabditomorpha</taxon>
        <taxon>Strongyloidea</taxon>
        <taxon>Heligmosomidae</taxon>
        <taxon>Heligmosomoides</taxon>
    </lineage>
</organism>
<accession>A0A183FD04</accession>
<gene>
    <name evidence="2" type="ORF">HPBE_LOCUS4051</name>
</gene>
<protein>
    <submittedName>
        <fullName evidence="4">Zpr1 domain-containing protein</fullName>
    </submittedName>
</protein>
<feature type="region of interest" description="Disordered" evidence="1">
    <location>
        <begin position="123"/>
        <end position="153"/>
    </location>
</feature>
<evidence type="ECO:0000313" key="2">
    <source>
        <dbReference type="EMBL" id="VDO59885.1"/>
    </source>
</evidence>
<evidence type="ECO:0000256" key="1">
    <source>
        <dbReference type="SAM" id="MobiDB-lite"/>
    </source>
</evidence>
<dbReference type="WBParaSite" id="HPBE_0000405001-mRNA-1">
    <property type="protein sequence ID" value="HPBE_0000405001-mRNA-1"/>
    <property type="gene ID" value="HPBE_0000405001"/>
</dbReference>
<keyword evidence="3" id="KW-1185">Reference proteome</keyword>
<evidence type="ECO:0000313" key="3">
    <source>
        <dbReference type="Proteomes" id="UP000050761"/>
    </source>
</evidence>
<dbReference type="EMBL" id="UZAH01025268">
    <property type="protein sequence ID" value="VDO59885.1"/>
    <property type="molecule type" value="Genomic_DNA"/>
</dbReference>
<name>A0A183FD04_HELPZ</name>
<proteinExistence type="predicted"/>
<dbReference type="AlphaFoldDB" id="A0A183FD04"/>
<reference evidence="4" key="2">
    <citation type="submission" date="2019-09" db="UniProtKB">
        <authorList>
            <consortium name="WormBaseParasite"/>
        </authorList>
    </citation>
    <scope>IDENTIFICATION</scope>
</reference>
<feature type="compositionally biased region" description="Basic and acidic residues" evidence="1">
    <location>
        <begin position="144"/>
        <end position="153"/>
    </location>
</feature>
<reference evidence="2 3" key="1">
    <citation type="submission" date="2018-11" db="EMBL/GenBank/DDBJ databases">
        <authorList>
            <consortium name="Pathogen Informatics"/>
        </authorList>
    </citation>
    <scope>NUCLEOTIDE SEQUENCE [LARGE SCALE GENOMIC DNA]</scope>
</reference>
<dbReference type="Proteomes" id="UP000050761">
    <property type="component" value="Unassembled WGS sequence"/>
</dbReference>